<sequence length="105" mass="12032">MQRVGSWNNGYRQWIDQASICTTEEIIHHLQSAVIFRPDGAPLGVVWLLNPWTGRGCPALWPLKSRDIACLDLWDYIKDSLLYKISKTHDLKGKIRRAISNIDEG</sequence>
<proteinExistence type="predicted"/>
<name>A0A0L8GRP5_OCTBM</name>
<reference evidence="1" key="1">
    <citation type="submission" date="2015-07" db="EMBL/GenBank/DDBJ databases">
        <title>MeaNS - Measles Nucleotide Surveillance Program.</title>
        <authorList>
            <person name="Tran T."/>
            <person name="Druce J."/>
        </authorList>
    </citation>
    <scope>NUCLEOTIDE SEQUENCE</scope>
    <source>
        <strain evidence="1">UCB-OBI-ISO-001</strain>
        <tissue evidence="1">Gonad</tissue>
    </source>
</reference>
<organism evidence="1">
    <name type="scientific">Octopus bimaculoides</name>
    <name type="common">California two-spotted octopus</name>
    <dbReference type="NCBI Taxonomy" id="37653"/>
    <lineage>
        <taxon>Eukaryota</taxon>
        <taxon>Metazoa</taxon>
        <taxon>Spiralia</taxon>
        <taxon>Lophotrochozoa</taxon>
        <taxon>Mollusca</taxon>
        <taxon>Cephalopoda</taxon>
        <taxon>Coleoidea</taxon>
        <taxon>Octopodiformes</taxon>
        <taxon>Octopoda</taxon>
        <taxon>Incirrata</taxon>
        <taxon>Octopodidae</taxon>
        <taxon>Octopus</taxon>
    </lineage>
</organism>
<gene>
    <name evidence="1" type="ORF">OCBIM_22029702mg</name>
</gene>
<dbReference type="AlphaFoldDB" id="A0A0L8GRP5"/>
<protein>
    <submittedName>
        <fullName evidence="1">Uncharacterized protein</fullName>
    </submittedName>
</protein>
<dbReference type="EMBL" id="KQ420810">
    <property type="protein sequence ID" value="KOF79280.1"/>
    <property type="molecule type" value="Genomic_DNA"/>
</dbReference>
<evidence type="ECO:0000313" key="1">
    <source>
        <dbReference type="EMBL" id="KOF79280.1"/>
    </source>
</evidence>
<accession>A0A0L8GRP5</accession>